<protein>
    <recommendedName>
        <fullName evidence="5">Wall-associated receptor kinase galacturonan-binding domain-containing protein</fullName>
    </recommendedName>
</protein>
<name>A0AAE1R2E4_9SOLA</name>
<dbReference type="Proteomes" id="UP001291623">
    <property type="component" value="Unassembled WGS sequence"/>
</dbReference>
<feature type="signal peptide" evidence="4">
    <location>
        <begin position="1"/>
        <end position="28"/>
    </location>
</feature>
<feature type="compositionally biased region" description="Pro residues" evidence="3">
    <location>
        <begin position="37"/>
        <end position="52"/>
    </location>
</feature>
<organism evidence="6 7">
    <name type="scientific">Anisodus tanguticus</name>
    <dbReference type="NCBI Taxonomy" id="243964"/>
    <lineage>
        <taxon>Eukaryota</taxon>
        <taxon>Viridiplantae</taxon>
        <taxon>Streptophyta</taxon>
        <taxon>Embryophyta</taxon>
        <taxon>Tracheophyta</taxon>
        <taxon>Spermatophyta</taxon>
        <taxon>Magnoliopsida</taxon>
        <taxon>eudicotyledons</taxon>
        <taxon>Gunneridae</taxon>
        <taxon>Pentapetalae</taxon>
        <taxon>asterids</taxon>
        <taxon>lamiids</taxon>
        <taxon>Solanales</taxon>
        <taxon>Solanaceae</taxon>
        <taxon>Solanoideae</taxon>
        <taxon>Hyoscyameae</taxon>
        <taxon>Anisodus</taxon>
    </lineage>
</organism>
<keyword evidence="2 4" id="KW-0732">Signal</keyword>
<accession>A0AAE1R2E4</accession>
<gene>
    <name evidence="6" type="ORF">RND71_038533</name>
</gene>
<sequence length="278" mass="30037">MQLRQVALFSSPLACFFSFVLIFTLATAQIIPTNTTSPPPITTAPPPPPPPTNTTSPPTNTTTTIRKAANITKPGCPKKCGNLTVPYPFGIGLGSGCAINPNFEINCDTKTTGSPKPFIWNIPVYDISDAEMRVSSTLNRRCYSSTGMLLRDDPAWMSLGTSNCVMLGIDNAYSQTLRLHNSELNRFTVVGCDEAAIIVGHEFANGCPSVCILPINRFQFKGLQDLSDLNFVKKILDNVPIGLDWAIGNLTCVEVQKSAVVTRDMKAIHTSAQVAKVT</sequence>
<comment type="caution">
    <text evidence="6">The sequence shown here is derived from an EMBL/GenBank/DDBJ whole genome shotgun (WGS) entry which is preliminary data.</text>
</comment>
<dbReference type="InterPro" id="IPR025287">
    <property type="entry name" value="WAK_GUB"/>
</dbReference>
<dbReference type="AlphaFoldDB" id="A0AAE1R2E4"/>
<feature type="region of interest" description="Disordered" evidence="3">
    <location>
        <begin position="36"/>
        <end position="61"/>
    </location>
</feature>
<dbReference type="Pfam" id="PF13947">
    <property type="entry name" value="GUB_WAK_bind"/>
    <property type="match status" value="1"/>
</dbReference>
<evidence type="ECO:0000256" key="2">
    <source>
        <dbReference type="ARBA" id="ARBA00022729"/>
    </source>
</evidence>
<proteinExistence type="predicted"/>
<comment type="subcellular location">
    <subcellularLocation>
        <location evidence="1">Membrane</location>
        <topology evidence="1">Single-pass membrane protein</topology>
    </subcellularLocation>
</comment>
<evidence type="ECO:0000313" key="6">
    <source>
        <dbReference type="EMBL" id="KAK4342717.1"/>
    </source>
</evidence>
<dbReference type="GO" id="GO:0016020">
    <property type="term" value="C:membrane"/>
    <property type="evidence" value="ECO:0007669"/>
    <property type="project" value="UniProtKB-SubCell"/>
</dbReference>
<feature type="chain" id="PRO_5041968192" description="Wall-associated receptor kinase galacturonan-binding domain-containing protein" evidence="4">
    <location>
        <begin position="29"/>
        <end position="278"/>
    </location>
</feature>
<keyword evidence="7" id="KW-1185">Reference proteome</keyword>
<evidence type="ECO:0000256" key="3">
    <source>
        <dbReference type="SAM" id="MobiDB-lite"/>
    </source>
</evidence>
<evidence type="ECO:0000256" key="1">
    <source>
        <dbReference type="ARBA" id="ARBA00004167"/>
    </source>
</evidence>
<dbReference type="PANTHER" id="PTHR33491">
    <property type="entry name" value="OSJNBA0016N04.9 PROTEIN"/>
    <property type="match status" value="1"/>
</dbReference>
<evidence type="ECO:0000256" key="4">
    <source>
        <dbReference type="SAM" id="SignalP"/>
    </source>
</evidence>
<dbReference type="GO" id="GO:0030247">
    <property type="term" value="F:polysaccharide binding"/>
    <property type="evidence" value="ECO:0007669"/>
    <property type="project" value="InterPro"/>
</dbReference>
<reference evidence="6" key="1">
    <citation type="submission" date="2023-12" db="EMBL/GenBank/DDBJ databases">
        <title>Genome assembly of Anisodus tanguticus.</title>
        <authorList>
            <person name="Wang Y.-J."/>
        </authorList>
    </citation>
    <scope>NUCLEOTIDE SEQUENCE</scope>
    <source>
        <strain evidence="6">KB-2021</strain>
        <tissue evidence="6">Leaf</tissue>
    </source>
</reference>
<dbReference type="EMBL" id="JAVYJV010000021">
    <property type="protein sequence ID" value="KAK4342717.1"/>
    <property type="molecule type" value="Genomic_DNA"/>
</dbReference>
<feature type="domain" description="Wall-associated receptor kinase galacturonan-binding" evidence="5">
    <location>
        <begin position="76"/>
        <end position="131"/>
    </location>
</feature>
<evidence type="ECO:0000313" key="7">
    <source>
        <dbReference type="Proteomes" id="UP001291623"/>
    </source>
</evidence>
<evidence type="ECO:0000259" key="5">
    <source>
        <dbReference type="Pfam" id="PF13947"/>
    </source>
</evidence>